<sequence>MAQQRSEHCSASVLHAPSVINVLSLGISIPLAGVLAGVAGVASVYLAGAVTVALSVVAALVLLCETHGGGRQA</sequence>
<evidence type="ECO:0000256" key="1">
    <source>
        <dbReference type="SAM" id="Phobius"/>
    </source>
</evidence>
<dbReference type="AlphaFoldDB" id="A0A1C7Z7U5"/>
<keyword evidence="1" id="KW-1133">Transmembrane helix</keyword>
<name>A0A1C7Z7U5_PSESX</name>
<dbReference type="EMBL" id="LGSI01000020">
    <property type="protein sequence ID" value="OCR26011.1"/>
    <property type="molecule type" value="Genomic_DNA"/>
</dbReference>
<reference evidence="2 3" key="1">
    <citation type="submission" date="2015-07" db="EMBL/GenBank/DDBJ databases">
        <title>Draft genome sequence of a diazotrophic, plant growth-promoting rhizobacterium of the Pseudomonas syringae complex.</title>
        <authorList>
            <person name="Patten C.L."/>
            <person name="Jeong H."/>
        </authorList>
    </citation>
    <scope>NUCLEOTIDE SEQUENCE [LARGE SCALE GENOMIC DNA]</scope>
    <source>
        <strain evidence="2 3">GR12-2</strain>
    </source>
</reference>
<evidence type="ECO:0000313" key="2">
    <source>
        <dbReference type="EMBL" id="OCR26011.1"/>
    </source>
</evidence>
<feature type="transmembrane region" description="Helical" evidence="1">
    <location>
        <begin position="12"/>
        <end position="38"/>
    </location>
</feature>
<feature type="transmembrane region" description="Helical" evidence="1">
    <location>
        <begin position="44"/>
        <end position="64"/>
    </location>
</feature>
<keyword evidence="1" id="KW-0812">Transmembrane</keyword>
<accession>A0A1C7Z7U5</accession>
<protein>
    <submittedName>
        <fullName evidence="2">Uncharacterized protein</fullName>
    </submittedName>
</protein>
<dbReference type="RefSeq" id="WP_065832271.1">
    <property type="nucleotide sequence ID" value="NZ_LGSI01000020.1"/>
</dbReference>
<proteinExistence type="predicted"/>
<evidence type="ECO:0000313" key="3">
    <source>
        <dbReference type="Proteomes" id="UP000093104"/>
    </source>
</evidence>
<comment type="caution">
    <text evidence="2">The sequence shown here is derived from an EMBL/GenBank/DDBJ whole genome shotgun (WGS) entry which is preliminary data.</text>
</comment>
<keyword evidence="1" id="KW-0472">Membrane</keyword>
<organism evidence="2 3">
    <name type="scientific">Pseudomonas syringae</name>
    <dbReference type="NCBI Taxonomy" id="317"/>
    <lineage>
        <taxon>Bacteria</taxon>
        <taxon>Pseudomonadati</taxon>
        <taxon>Pseudomonadota</taxon>
        <taxon>Gammaproteobacteria</taxon>
        <taxon>Pseudomonadales</taxon>
        <taxon>Pseudomonadaceae</taxon>
        <taxon>Pseudomonas</taxon>
    </lineage>
</organism>
<dbReference type="Proteomes" id="UP000093104">
    <property type="component" value="Unassembled WGS sequence"/>
</dbReference>
<gene>
    <name evidence="2" type="ORF">AFK24_05470</name>
</gene>